<evidence type="ECO:0000256" key="3">
    <source>
        <dbReference type="ARBA" id="ARBA00022989"/>
    </source>
</evidence>
<dbReference type="OrthoDB" id="128729at2"/>
<evidence type="ECO:0000256" key="1">
    <source>
        <dbReference type="ARBA" id="ARBA00004127"/>
    </source>
</evidence>
<dbReference type="PANTHER" id="PTHR39535">
    <property type="entry name" value="SPORULATION-DELAYING PROTEIN SDPB"/>
    <property type="match status" value="1"/>
</dbReference>
<dbReference type="PATRIC" id="fig|1172194.4.peg.1186"/>
<dbReference type="PANTHER" id="PTHR39535:SF2">
    <property type="entry name" value="HTTM DOMAIN-CONTAINING PROTEIN"/>
    <property type="match status" value="1"/>
</dbReference>
<sequence length="583" mass="64802">MTPFLRHFFERIWPVFAVDLRSLAVFRFGLGLLVFFDACGRFGDIGAFYGLDGLLPPSALAGELSGWRWSLHLVNHSTPFQALLILAQALAGLAIAAGLRTRLATLVAWVLAVSLCNRNPLVIGPGDALLCALLFWSLFLPLAGRWSIDATLGEAPPLPARLQSAAAVALTLQVLSPFFFDALHRGGSGDWAGWQRVFALESLERGLAPWLATHPQLLAALSAWSQWLQWLGPLLLMLPLPVVAQRFDLRGILRLLVLPQLALLVLLMLTSTALGLLSWLLLVGLSALIGSGFWEALERRRQLRSPTRLRVFYDDGCAHCRTACRLLIGLLLVDADLLPARSNRRADTLARANDSWVVFDRDDSAHLRGEALLLLIRRSPLLGWIGRWLARPALSAQADRLYMQLAPHHQRWARIGRNRWSSPAAAVRSGRWIVVATVLVLGGNLLGLAGPGNGLLQLLSPPLQLLRLDQRWDWFAPAMLREDAHWLAPGVLGNGTEADVLDPDPADDDIRWRYYEDRLAEPRHRSLLPVWAGRLCDEWNEGRPAGDAERLAEFKLIRVVRPLDARAQPEQRVLLRQQCTAPQ</sequence>
<dbReference type="Proteomes" id="UP000003704">
    <property type="component" value="Unassembled WGS sequence"/>
</dbReference>
<protein>
    <recommendedName>
        <fullName evidence="6">HTTM-like domain-containing protein</fullName>
    </recommendedName>
</protein>
<evidence type="ECO:0000313" key="8">
    <source>
        <dbReference type="Proteomes" id="UP000003704"/>
    </source>
</evidence>
<evidence type="ECO:0000313" key="7">
    <source>
        <dbReference type="EMBL" id="EIT71098.1"/>
    </source>
</evidence>
<evidence type="ECO:0000256" key="5">
    <source>
        <dbReference type="SAM" id="Phobius"/>
    </source>
</evidence>
<proteinExistence type="predicted"/>
<dbReference type="GO" id="GO:0012505">
    <property type="term" value="C:endomembrane system"/>
    <property type="evidence" value="ECO:0007669"/>
    <property type="project" value="UniProtKB-SubCell"/>
</dbReference>
<feature type="transmembrane region" description="Helical" evidence="5">
    <location>
        <begin position="12"/>
        <end position="36"/>
    </location>
</feature>
<feature type="transmembrane region" description="Helical" evidence="5">
    <location>
        <begin position="276"/>
        <end position="297"/>
    </location>
</feature>
<dbReference type="InterPro" id="IPR052964">
    <property type="entry name" value="Sporulation_signal_mat"/>
</dbReference>
<evidence type="ECO:0000256" key="4">
    <source>
        <dbReference type="ARBA" id="ARBA00023136"/>
    </source>
</evidence>
<evidence type="ECO:0000259" key="6">
    <source>
        <dbReference type="SMART" id="SM00752"/>
    </source>
</evidence>
<feature type="transmembrane region" description="Helical" evidence="5">
    <location>
        <begin position="227"/>
        <end position="244"/>
    </location>
</feature>
<dbReference type="InterPro" id="IPR011020">
    <property type="entry name" value="HTTM-like"/>
</dbReference>
<dbReference type="SMART" id="SM00752">
    <property type="entry name" value="HTTM"/>
    <property type="match status" value="1"/>
</dbReference>
<comment type="caution">
    <text evidence="7">The sequence shown here is derived from an EMBL/GenBank/DDBJ whole genome shotgun (WGS) entry which is preliminary data.</text>
</comment>
<keyword evidence="8" id="KW-1185">Reference proteome</keyword>
<evidence type="ECO:0000256" key="2">
    <source>
        <dbReference type="ARBA" id="ARBA00022692"/>
    </source>
</evidence>
<feature type="transmembrane region" description="Helical" evidence="5">
    <location>
        <begin position="80"/>
        <end position="99"/>
    </location>
</feature>
<keyword evidence="4 5" id="KW-0472">Membrane</keyword>
<feature type="domain" description="HTTM-like" evidence="6">
    <location>
        <begin position="15"/>
        <end position="294"/>
    </location>
</feature>
<dbReference type="EMBL" id="AKGD01000001">
    <property type="protein sequence ID" value="EIT71098.1"/>
    <property type="molecule type" value="Genomic_DNA"/>
</dbReference>
<keyword evidence="3 5" id="KW-1133">Transmembrane helix</keyword>
<feature type="transmembrane region" description="Helical" evidence="5">
    <location>
        <begin position="251"/>
        <end position="270"/>
    </location>
</feature>
<dbReference type="AlphaFoldDB" id="I8TBX7"/>
<gene>
    <name evidence="7" type="ORF">WQQ_12350</name>
</gene>
<organism evidence="7 8">
    <name type="scientific">Hydrocarboniphaga effusa AP103</name>
    <dbReference type="NCBI Taxonomy" id="1172194"/>
    <lineage>
        <taxon>Bacteria</taxon>
        <taxon>Pseudomonadati</taxon>
        <taxon>Pseudomonadota</taxon>
        <taxon>Gammaproteobacteria</taxon>
        <taxon>Nevskiales</taxon>
        <taxon>Nevskiaceae</taxon>
        <taxon>Hydrocarboniphaga</taxon>
    </lineage>
</organism>
<comment type="subcellular location">
    <subcellularLocation>
        <location evidence="1">Endomembrane system</location>
        <topology evidence="1">Multi-pass membrane protein</topology>
    </subcellularLocation>
</comment>
<reference evidence="7 8" key="1">
    <citation type="journal article" date="2012" name="J. Bacteriol.">
        <title>Genome Sequence of n-Alkane-Degrading Hydrocarboniphaga effusa Strain AP103T (ATCC BAA-332T).</title>
        <authorList>
            <person name="Chang H.K."/>
            <person name="Zylstra G.J."/>
            <person name="Chae J.C."/>
        </authorList>
    </citation>
    <scope>NUCLEOTIDE SEQUENCE [LARGE SCALE GENOMIC DNA]</scope>
    <source>
        <strain evidence="7 8">AP103</strain>
    </source>
</reference>
<dbReference type="RefSeq" id="WP_007184189.1">
    <property type="nucleotide sequence ID" value="NZ_AKGD01000001.1"/>
</dbReference>
<feature type="transmembrane region" description="Helical" evidence="5">
    <location>
        <begin position="120"/>
        <end position="139"/>
    </location>
</feature>
<accession>I8TBX7</accession>
<dbReference type="STRING" id="1172194.WQQ_12350"/>
<name>I8TBX7_9GAMM</name>
<keyword evidence="2 5" id="KW-0812">Transmembrane</keyword>